<dbReference type="InterPro" id="IPR013149">
    <property type="entry name" value="ADH-like_C"/>
</dbReference>
<keyword evidence="3" id="KW-0560">Oxidoreductase</keyword>
<dbReference type="InterPro" id="IPR047122">
    <property type="entry name" value="Trans-enoyl_RdTase-like"/>
</dbReference>
<proteinExistence type="inferred from homology"/>
<dbReference type="Gene3D" id="3.40.50.720">
    <property type="entry name" value="NAD(P)-binding Rossmann-like Domain"/>
    <property type="match status" value="1"/>
</dbReference>
<dbReference type="SUPFAM" id="SSF50129">
    <property type="entry name" value="GroES-like"/>
    <property type="match status" value="1"/>
</dbReference>
<dbReference type="OrthoDB" id="10257049at2759"/>
<evidence type="ECO:0000259" key="4">
    <source>
        <dbReference type="SMART" id="SM00829"/>
    </source>
</evidence>
<accession>M2LZJ8</accession>
<evidence type="ECO:0000313" key="5">
    <source>
        <dbReference type="EMBL" id="EMD00118.1"/>
    </source>
</evidence>
<protein>
    <recommendedName>
        <fullName evidence="4">Enoyl reductase (ER) domain-containing protein</fullName>
    </recommendedName>
</protein>
<dbReference type="InterPro" id="IPR013154">
    <property type="entry name" value="ADH-like_N"/>
</dbReference>
<sequence>MATNHQGTMDNYLLRRPKNVAAWALKAKQRPLTVSNAPYTAPPKGHVAIQVIDVAINPIDWIMQESDLFGLQYPAIFGCDVAGEIIEVADDVRDLHAGQRVIAHCNGYSARDASHGAFQKCAIVPKNAVAELPYGIATSIGVVLPLGISTAAAGLYQKTFLELPFPSEQPEALGRTVLIWGGSSSVGSCAIQLAVASGAEVITTASSRNFDYCRKLGAAQCFDYHDKNVEDSIIAALKGKTVAGAYHAVGSEDATRACARILDQSQGKAIVVTVRGVPKGLPSSVRAKSISSSTIFSNEVGPYIWRTFLPRALQTGTIVPAPDPKIVGEELRSVQLGLDKQKAGVSAAKIVVSNISQAGYRHRPLQTTPAWH</sequence>
<feature type="domain" description="Enoyl reductase (ER)" evidence="4">
    <location>
        <begin position="28"/>
        <end position="352"/>
    </location>
</feature>
<evidence type="ECO:0000256" key="2">
    <source>
        <dbReference type="ARBA" id="ARBA00011245"/>
    </source>
</evidence>
<keyword evidence="6" id="KW-1185">Reference proteome</keyword>
<dbReference type="KEGG" id="bcom:BAUCODRAFT_30581"/>
<dbReference type="RefSeq" id="XP_007672618.1">
    <property type="nucleotide sequence ID" value="XM_007674428.1"/>
</dbReference>
<dbReference type="AlphaFoldDB" id="M2LZJ8"/>
<dbReference type="Pfam" id="PF00107">
    <property type="entry name" value="ADH_zinc_N"/>
    <property type="match status" value="1"/>
</dbReference>
<dbReference type="PANTHER" id="PTHR45348:SF2">
    <property type="entry name" value="ZINC-TYPE ALCOHOL DEHYDROGENASE-LIKE PROTEIN C2E1P3.01"/>
    <property type="match status" value="1"/>
</dbReference>
<dbReference type="EMBL" id="KB445551">
    <property type="protein sequence ID" value="EMD00118.1"/>
    <property type="molecule type" value="Genomic_DNA"/>
</dbReference>
<dbReference type="Proteomes" id="UP000011761">
    <property type="component" value="Unassembled WGS sequence"/>
</dbReference>
<dbReference type="OMA" id="PREVMIR"/>
<dbReference type="GeneID" id="19111264"/>
<evidence type="ECO:0000313" key="6">
    <source>
        <dbReference type="Proteomes" id="UP000011761"/>
    </source>
</evidence>
<dbReference type="InterPro" id="IPR020843">
    <property type="entry name" value="ER"/>
</dbReference>
<dbReference type="SUPFAM" id="SSF51735">
    <property type="entry name" value="NAD(P)-binding Rossmann-fold domains"/>
    <property type="match status" value="1"/>
</dbReference>
<comment type="similarity">
    <text evidence="1">Belongs to the zinc-containing alcohol dehydrogenase family.</text>
</comment>
<evidence type="ECO:0000256" key="3">
    <source>
        <dbReference type="ARBA" id="ARBA00023002"/>
    </source>
</evidence>
<dbReference type="PANTHER" id="PTHR45348">
    <property type="entry name" value="HYPOTHETICAL OXIDOREDUCTASE (EUROFUNG)"/>
    <property type="match status" value="1"/>
</dbReference>
<dbReference type="Gene3D" id="3.90.180.10">
    <property type="entry name" value="Medium-chain alcohol dehydrogenases, catalytic domain"/>
    <property type="match status" value="1"/>
</dbReference>
<dbReference type="SMART" id="SM00829">
    <property type="entry name" value="PKS_ER"/>
    <property type="match status" value="1"/>
</dbReference>
<dbReference type="Pfam" id="PF08240">
    <property type="entry name" value="ADH_N"/>
    <property type="match status" value="1"/>
</dbReference>
<dbReference type="eggNOG" id="KOG1198">
    <property type="taxonomic scope" value="Eukaryota"/>
</dbReference>
<dbReference type="STRING" id="717646.M2LZJ8"/>
<gene>
    <name evidence="5" type="ORF">BAUCODRAFT_30581</name>
</gene>
<comment type="subunit">
    <text evidence="2">Monomer.</text>
</comment>
<reference evidence="5 6" key="1">
    <citation type="journal article" date="2012" name="PLoS Pathog.">
        <title>Diverse lifestyles and strategies of plant pathogenesis encoded in the genomes of eighteen Dothideomycetes fungi.</title>
        <authorList>
            <person name="Ohm R.A."/>
            <person name="Feau N."/>
            <person name="Henrissat B."/>
            <person name="Schoch C.L."/>
            <person name="Horwitz B.A."/>
            <person name="Barry K.W."/>
            <person name="Condon B.J."/>
            <person name="Copeland A.C."/>
            <person name="Dhillon B."/>
            <person name="Glaser F."/>
            <person name="Hesse C.N."/>
            <person name="Kosti I."/>
            <person name="LaButti K."/>
            <person name="Lindquist E.A."/>
            <person name="Lucas S."/>
            <person name="Salamov A.A."/>
            <person name="Bradshaw R.E."/>
            <person name="Ciuffetti L."/>
            <person name="Hamelin R.C."/>
            <person name="Kema G.H.J."/>
            <person name="Lawrence C."/>
            <person name="Scott J.A."/>
            <person name="Spatafora J.W."/>
            <person name="Turgeon B.G."/>
            <person name="de Wit P.J.G.M."/>
            <person name="Zhong S."/>
            <person name="Goodwin S.B."/>
            <person name="Grigoriev I.V."/>
        </authorList>
    </citation>
    <scope>NUCLEOTIDE SEQUENCE [LARGE SCALE GENOMIC DNA]</scope>
    <source>
        <strain evidence="5 6">UAMH 10762</strain>
    </source>
</reference>
<dbReference type="HOGENOM" id="CLU_026673_16_5_1"/>
<name>M2LZJ8_BAUPA</name>
<dbReference type="InterPro" id="IPR036291">
    <property type="entry name" value="NAD(P)-bd_dom_sf"/>
</dbReference>
<dbReference type="CDD" id="cd08249">
    <property type="entry name" value="enoyl_reductase_like"/>
    <property type="match status" value="1"/>
</dbReference>
<evidence type="ECO:0000256" key="1">
    <source>
        <dbReference type="ARBA" id="ARBA00008072"/>
    </source>
</evidence>
<organism evidence="5 6">
    <name type="scientific">Baudoinia panamericana (strain UAMH 10762)</name>
    <name type="common">Angels' share fungus</name>
    <name type="synonym">Baudoinia compniacensis (strain UAMH 10762)</name>
    <dbReference type="NCBI Taxonomy" id="717646"/>
    <lineage>
        <taxon>Eukaryota</taxon>
        <taxon>Fungi</taxon>
        <taxon>Dikarya</taxon>
        <taxon>Ascomycota</taxon>
        <taxon>Pezizomycotina</taxon>
        <taxon>Dothideomycetes</taxon>
        <taxon>Dothideomycetidae</taxon>
        <taxon>Mycosphaerellales</taxon>
        <taxon>Teratosphaeriaceae</taxon>
        <taxon>Baudoinia</taxon>
    </lineage>
</organism>
<dbReference type="GO" id="GO:0016651">
    <property type="term" value="F:oxidoreductase activity, acting on NAD(P)H"/>
    <property type="evidence" value="ECO:0007669"/>
    <property type="project" value="InterPro"/>
</dbReference>
<dbReference type="InterPro" id="IPR011032">
    <property type="entry name" value="GroES-like_sf"/>
</dbReference>